<keyword evidence="2" id="KW-1185">Reference proteome</keyword>
<evidence type="ECO:0000313" key="2">
    <source>
        <dbReference type="Proteomes" id="UP000182466"/>
    </source>
</evidence>
<dbReference type="Pfam" id="PF07310">
    <property type="entry name" value="PAS_5"/>
    <property type="match status" value="1"/>
</dbReference>
<gene>
    <name evidence="1" type="ORF">SAMN05216236_105130</name>
</gene>
<proteinExistence type="predicted"/>
<dbReference type="STRING" id="999627.SAMN05216236_105130"/>
<reference evidence="1 2" key="1">
    <citation type="submission" date="2016-10" db="EMBL/GenBank/DDBJ databases">
        <authorList>
            <person name="de Groot N.N."/>
        </authorList>
    </citation>
    <scope>NUCLEOTIDE SEQUENCE [LARGE SCALE GENOMIC DNA]</scope>
    <source>
        <strain evidence="1 2">CGMCC 1.10959</strain>
    </source>
</reference>
<sequence length="247" mass="27328">MKQVVIHGFSHTATCVDSDKKVLRDNDMISIFRSSDTGKVVDMDRFRSGTSLSPIRQAEGYWTALRNGTDIPFRSQIDPRGLEQILEYAFILERIAPGVARIRLAGQHLCKLAGMEVRGMPLTSFFTPASRDHISATLEHVFDTPSVAELSLEGERQSLRGECEARIILLPLKSDMGDCTRILGVMVADGDFGRQPRRFDVTGTELRDLAVSSRTQVSAVEAVQGFAEAQTVLEGRAPYLRLVKSDT</sequence>
<dbReference type="eggNOG" id="COG5388">
    <property type="taxonomic scope" value="Bacteria"/>
</dbReference>
<dbReference type="Proteomes" id="UP000182466">
    <property type="component" value="Unassembled WGS sequence"/>
</dbReference>
<dbReference type="AlphaFoldDB" id="A0A1I7A1L4"/>
<dbReference type="EMBL" id="FPAW01000005">
    <property type="protein sequence ID" value="SFT68819.1"/>
    <property type="molecule type" value="Genomic_DNA"/>
</dbReference>
<protein>
    <submittedName>
        <fullName evidence="1">PAS domain-containing protein</fullName>
    </submittedName>
</protein>
<evidence type="ECO:0000313" key="1">
    <source>
        <dbReference type="EMBL" id="SFT68819.1"/>
    </source>
</evidence>
<organism evidence="1 2">
    <name type="scientific">Sedimentitalea nanhaiensis</name>
    <dbReference type="NCBI Taxonomy" id="999627"/>
    <lineage>
        <taxon>Bacteria</taxon>
        <taxon>Pseudomonadati</taxon>
        <taxon>Pseudomonadota</taxon>
        <taxon>Alphaproteobacteria</taxon>
        <taxon>Rhodobacterales</taxon>
        <taxon>Paracoccaceae</taxon>
        <taxon>Sedimentitalea</taxon>
    </lineage>
</organism>
<accession>A0A1I7A1L4</accession>
<dbReference type="InterPro" id="IPR009922">
    <property type="entry name" value="DUF1457"/>
</dbReference>
<name>A0A1I7A1L4_9RHOB</name>